<proteinExistence type="predicted"/>
<dbReference type="WBParaSite" id="HNAJ_0001203701-mRNA-1">
    <property type="protein sequence ID" value="HNAJ_0001203701-mRNA-1"/>
    <property type="gene ID" value="HNAJ_0001203701"/>
</dbReference>
<gene>
    <name evidence="2" type="ORF">HNAJ_LOCUS12026</name>
</gene>
<accession>A0A0R3TW14</accession>
<evidence type="ECO:0000313" key="2">
    <source>
        <dbReference type="EMBL" id="VDO11997.1"/>
    </source>
</evidence>
<sequence length="459" mass="51750">MNSTYVSSVGLNPNNQVSYRRLYEVPGNDNYGLTPKLDDEVLALPWDRRYGVMFFSQTALLYGPFSVLSTDEQYLLSQMPRFIQERGKKCQYRIYETYTGVKIAKGGLRVRPRDPSTDRVYYFPSHFPNHIILSVLHFDGDRSSTCAVLVYRFKTADIASQAYAMLTETNIVPTLGPSSSQIRRSSLNRMTFMRKPPNNFPTARNRLGDAEIQSTLHPQLEQSCADLNDRQQKVSSPTLCKRTGSKERNKSHHQVKLQKSMQMKSSSQRCFCGACGHGIEDHLANGKKVRNSPQTNTGSFFILNGKNYPLKVFREKITQDDEPLLEVRLSGMKFTKQMNRSSSSCSDSATSLSSESYESVVELVFDKIRNKTKIAENLPTKKPVGIDVVGRSSTTVTRLSRQGYSDSEEDMLDTLGDSKRNGRLTTPSQVIPDGTTVHDLYGRRRYEEEGSDSTLGEAL</sequence>
<organism evidence="4">
    <name type="scientific">Rodentolepis nana</name>
    <name type="common">Dwarf tapeworm</name>
    <name type="synonym">Hymenolepis nana</name>
    <dbReference type="NCBI Taxonomy" id="102285"/>
    <lineage>
        <taxon>Eukaryota</taxon>
        <taxon>Metazoa</taxon>
        <taxon>Spiralia</taxon>
        <taxon>Lophotrochozoa</taxon>
        <taxon>Platyhelminthes</taxon>
        <taxon>Cestoda</taxon>
        <taxon>Eucestoda</taxon>
        <taxon>Cyclophyllidea</taxon>
        <taxon>Hymenolepididae</taxon>
        <taxon>Rodentolepis</taxon>
    </lineage>
</organism>
<dbReference type="EMBL" id="UZAE01013974">
    <property type="protein sequence ID" value="VDO11997.1"/>
    <property type="molecule type" value="Genomic_DNA"/>
</dbReference>
<reference evidence="2 3" key="2">
    <citation type="submission" date="2018-11" db="EMBL/GenBank/DDBJ databases">
        <authorList>
            <consortium name="Pathogen Informatics"/>
        </authorList>
    </citation>
    <scope>NUCLEOTIDE SEQUENCE [LARGE SCALE GENOMIC DNA]</scope>
</reference>
<protein>
    <submittedName>
        <fullName evidence="4">Nuclear egress lamina protein</fullName>
    </submittedName>
</protein>
<feature type="region of interest" description="Disordered" evidence="1">
    <location>
        <begin position="399"/>
        <end position="435"/>
    </location>
</feature>
<evidence type="ECO:0000256" key="1">
    <source>
        <dbReference type="SAM" id="MobiDB-lite"/>
    </source>
</evidence>
<evidence type="ECO:0000313" key="4">
    <source>
        <dbReference type="WBParaSite" id="HNAJ_0001203701-mRNA-1"/>
    </source>
</evidence>
<reference evidence="4" key="1">
    <citation type="submission" date="2017-02" db="UniProtKB">
        <authorList>
            <consortium name="WormBaseParasite"/>
        </authorList>
    </citation>
    <scope>IDENTIFICATION</scope>
</reference>
<feature type="region of interest" description="Disordered" evidence="1">
    <location>
        <begin position="235"/>
        <end position="260"/>
    </location>
</feature>
<evidence type="ECO:0000313" key="3">
    <source>
        <dbReference type="Proteomes" id="UP000278807"/>
    </source>
</evidence>
<name>A0A0R3TW14_RODNA</name>
<dbReference type="OrthoDB" id="6248794at2759"/>
<dbReference type="Proteomes" id="UP000278807">
    <property type="component" value="Unassembled WGS sequence"/>
</dbReference>
<keyword evidence="3" id="KW-1185">Reference proteome</keyword>
<dbReference type="AlphaFoldDB" id="A0A0R3TW14"/>